<dbReference type="SUPFAM" id="SSF56112">
    <property type="entry name" value="Protein kinase-like (PK-like)"/>
    <property type="match status" value="1"/>
</dbReference>
<dbReference type="OrthoDB" id="3269050at2759"/>
<dbReference type="Gene3D" id="1.10.510.10">
    <property type="entry name" value="Transferase(Phosphotransferase) domain 1"/>
    <property type="match status" value="1"/>
</dbReference>
<protein>
    <recommendedName>
        <fullName evidence="3">Protein kinase domain-containing protein</fullName>
    </recommendedName>
</protein>
<dbReference type="Proteomes" id="UP000053989">
    <property type="component" value="Unassembled WGS sequence"/>
</dbReference>
<reference evidence="2" key="2">
    <citation type="submission" date="2015-01" db="EMBL/GenBank/DDBJ databases">
        <title>Evolutionary Origins and Diversification of the Mycorrhizal Mutualists.</title>
        <authorList>
            <consortium name="DOE Joint Genome Institute"/>
            <consortium name="Mycorrhizal Genomics Consortium"/>
            <person name="Kohler A."/>
            <person name="Kuo A."/>
            <person name="Nagy L.G."/>
            <person name="Floudas D."/>
            <person name="Copeland A."/>
            <person name="Barry K.W."/>
            <person name="Cichocki N."/>
            <person name="Veneault-Fourrey C."/>
            <person name="LaButti K."/>
            <person name="Lindquist E.A."/>
            <person name="Lipzen A."/>
            <person name="Lundell T."/>
            <person name="Morin E."/>
            <person name="Murat C."/>
            <person name="Riley R."/>
            <person name="Ohm R."/>
            <person name="Sun H."/>
            <person name="Tunlid A."/>
            <person name="Henrissat B."/>
            <person name="Grigoriev I.V."/>
            <person name="Hibbett D.S."/>
            <person name="Martin F."/>
        </authorList>
    </citation>
    <scope>NUCLEOTIDE SEQUENCE [LARGE SCALE GENOMIC DNA]</scope>
    <source>
        <strain evidence="2">Foug A</strain>
    </source>
</reference>
<sequence>MASAQAEDGSFPTDSTVSLLLDGEKTSTTFRVIRSFTPFTKGQVYLVEYSHSEFPAKLILKVYDPRFLDDRRLKPHESWTLAMESLVVQKWEQGQISDDFNIYDLDDDIELEPWHWEAQLFCSSERTFKTEVAAYKKLLQMQGQFIPKFYGCGRLLPTPLESRATQPRAILIEYIPGVTLHDVDSTVVRPKLYRPLMGAVTRFDSLGVNHYDINANNIMLAPPKAPKRMVIIDFGFAGVRQEGMTDEEWGNGLKGDVDLLRVSLERKLGIKLDIDDEDHNCLRFVSSQSVGRT</sequence>
<dbReference type="EMBL" id="KN822228">
    <property type="protein sequence ID" value="KIM52030.1"/>
    <property type="molecule type" value="Genomic_DNA"/>
</dbReference>
<dbReference type="PANTHER" id="PTHR37171">
    <property type="entry name" value="SERINE/THREONINE-PROTEIN KINASE YRZF-RELATED"/>
    <property type="match status" value="1"/>
</dbReference>
<dbReference type="AlphaFoldDB" id="A0A0C3CTX7"/>
<name>A0A0C3CTX7_9AGAM</name>
<accession>A0A0C3CTX7</accession>
<evidence type="ECO:0008006" key="3">
    <source>
        <dbReference type="Google" id="ProtNLM"/>
    </source>
</evidence>
<dbReference type="STRING" id="1036808.A0A0C3CTX7"/>
<keyword evidence="2" id="KW-1185">Reference proteome</keyword>
<dbReference type="InterPro" id="IPR011009">
    <property type="entry name" value="Kinase-like_dom_sf"/>
</dbReference>
<organism evidence="1 2">
    <name type="scientific">Scleroderma citrinum Foug A</name>
    <dbReference type="NCBI Taxonomy" id="1036808"/>
    <lineage>
        <taxon>Eukaryota</taxon>
        <taxon>Fungi</taxon>
        <taxon>Dikarya</taxon>
        <taxon>Basidiomycota</taxon>
        <taxon>Agaricomycotina</taxon>
        <taxon>Agaricomycetes</taxon>
        <taxon>Agaricomycetidae</taxon>
        <taxon>Boletales</taxon>
        <taxon>Sclerodermatineae</taxon>
        <taxon>Sclerodermataceae</taxon>
        <taxon>Scleroderma</taxon>
    </lineage>
</organism>
<dbReference type="PANTHER" id="PTHR37171:SF1">
    <property type="entry name" value="SERINE_THREONINE-PROTEIN KINASE YRZF-RELATED"/>
    <property type="match status" value="1"/>
</dbReference>
<dbReference type="InterPro" id="IPR052396">
    <property type="entry name" value="Meiotic_Drive_Suppr_Kinase"/>
</dbReference>
<proteinExistence type="predicted"/>
<evidence type="ECO:0000313" key="1">
    <source>
        <dbReference type="EMBL" id="KIM52030.1"/>
    </source>
</evidence>
<dbReference type="InParanoid" id="A0A0C3CTX7"/>
<evidence type="ECO:0000313" key="2">
    <source>
        <dbReference type="Proteomes" id="UP000053989"/>
    </source>
</evidence>
<gene>
    <name evidence="1" type="ORF">SCLCIDRAFT_142087</name>
</gene>
<dbReference type="HOGENOM" id="CLU_054599_1_0_1"/>
<reference evidence="1 2" key="1">
    <citation type="submission" date="2014-04" db="EMBL/GenBank/DDBJ databases">
        <authorList>
            <consortium name="DOE Joint Genome Institute"/>
            <person name="Kuo A."/>
            <person name="Kohler A."/>
            <person name="Nagy L.G."/>
            <person name="Floudas D."/>
            <person name="Copeland A."/>
            <person name="Barry K.W."/>
            <person name="Cichocki N."/>
            <person name="Veneault-Fourrey C."/>
            <person name="LaButti K."/>
            <person name="Lindquist E.A."/>
            <person name="Lipzen A."/>
            <person name="Lundell T."/>
            <person name="Morin E."/>
            <person name="Murat C."/>
            <person name="Sun H."/>
            <person name="Tunlid A."/>
            <person name="Henrissat B."/>
            <person name="Grigoriev I.V."/>
            <person name="Hibbett D.S."/>
            <person name="Martin F."/>
            <person name="Nordberg H.P."/>
            <person name="Cantor M.N."/>
            <person name="Hua S.X."/>
        </authorList>
    </citation>
    <scope>NUCLEOTIDE SEQUENCE [LARGE SCALE GENOMIC DNA]</scope>
    <source>
        <strain evidence="1 2">Foug A</strain>
    </source>
</reference>